<name>G8NTB9_GRAMM</name>
<feature type="transmembrane region" description="Helical" evidence="1">
    <location>
        <begin position="139"/>
        <end position="157"/>
    </location>
</feature>
<dbReference type="AlphaFoldDB" id="G8NTB9"/>
<dbReference type="eggNOG" id="ENOG50330EI">
    <property type="taxonomic scope" value="Bacteria"/>
</dbReference>
<accession>G8NTB9</accession>
<proteinExistence type="predicted"/>
<dbReference type="OrthoDB" id="120496at2"/>
<keyword evidence="3" id="KW-1185">Reference proteome</keyword>
<sequence>MSLTPPTFDQAEYLGPPAVPPAFDSAIFLRAIAFGIAGAIAGAIVYAAFIGITHIQIGYLSIGVAYLVAKAMTMGSNGRGGRPYQVAALILTCLAVAFGNSLLLWWEIKDQGILLSPRVLYFLGRFGLMKPFLEFQHSPGGAILGLFILFIGLRAAWRMTSGEPGAVRHPFAR</sequence>
<keyword evidence="1" id="KW-0472">Membrane</keyword>
<organism evidence="2 3">
    <name type="scientific">Granulicella mallensis (strain ATCC BAA-1857 / DSM 23137 / MP5ACTX8)</name>
    <dbReference type="NCBI Taxonomy" id="682795"/>
    <lineage>
        <taxon>Bacteria</taxon>
        <taxon>Pseudomonadati</taxon>
        <taxon>Acidobacteriota</taxon>
        <taxon>Terriglobia</taxon>
        <taxon>Terriglobales</taxon>
        <taxon>Acidobacteriaceae</taxon>
        <taxon>Granulicella</taxon>
    </lineage>
</organism>
<evidence type="ECO:0000256" key="1">
    <source>
        <dbReference type="SAM" id="Phobius"/>
    </source>
</evidence>
<reference evidence="2 3" key="1">
    <citation type="submission" date="2011-11" db="EMBL/GenBank/DDBJ databases">
        <title>Complete sequence of Granulicella mallensis MP5ACTX8.</title>
        <authorList>
            <consortium name="US DOE Joint Genome Institute"/>
            <person name="Lucas S."/>
            <person name="Copeland A."/>
            <person name="Lapidus A."/>
            <person name="Cheng J.-F."/>
            <person name="Goodwin L."/>
            <person name="Pitluck S."/>
            <person name="Peters L."/>
            <person name="Lu M."/>
            <person name="Detter J.C."/>
            <person name="Han C."/>
            <person name="Tapia R."/>
            <person name="Land M."/>
            <person name="Hauser L."/>
            <person name="Kyrpides N."/>
            <person name="Ivanova N."/>
            <person name="Mikhailova N."/>
            <person name="Pagani I."/>
            <person name="Rawat S."/>
            <person name="Mannisto M."/>
            <person name="Haggblom M."/>
            <person name="Woyke T."/>
        </authorList>
    </citation>
    <scope>NUCLEOTIDE SEQUENCE [LARGE SCALE GENOMIC DNA]</scope>
    <source>
        <strain evidence="3">ATCC BAA-1857 / DSM 23137 / MP5ACTX8</strain>
    </source>
</reference>
<evidence type="ECO:0000313" key="2">
    <source>
        <dbReference type="EMBL" id="AEU38631.1"/>
    </source>
</evidence>
<dbReference type="RefSeq" id="WP_014267502.1">
    <property type="nucleotide sequence ID" value="NC_016631.1"/>
</dbReference>
<dbReference type="HOGENOM" id="CLU_1545459_0_0_0"/>
<dbReference type="KEGG" id="gma:AciX8_4358"/>
<feature type="transmembrane region" description="Helical" evidence="1">
    <location>
        <begin position="86"/>
        <end position="106"/>
    </location>
</feature>
<feature type="transmembrane region" description="Helical" evidence="1">
    <location>
        <begin position="27"/>
        <end position="50"/>
    </location>
</feature>
<dbReference type="Proteomes" id="UP000007113">
    <property type="component" value="Chromosome"/>
</dbReference>
<dbReference type="EMBL" id="CP003130">
    <property type="protein sequence ID" value="AEU38631.1"/>
    <property type="molecule type" value="Genomic_DNA"/>
</dbReference>
<dbReference type="STRING" id="682795.AciX8_4358"/>
<protein>
    <submittedName>
        <fullName evidence="2">Uncharacterized protein</fullName>
    </submittedName>
</protein>
<gene>
    <name evidence="2" type="ordered locus">AciX8_4358</name>
</gene>
<keyword evidence="1" id="KW-0812">Transmembrane</keyword>
<evidence type="ECO:0000313" key="3">
    <source>
        <dbReference type="Proteomes" id="UP000007113"/>
    </source>
</evidence>
<keyword evidence="1" id="KW-1133">Transmembrane helix</keyword>